<dbReference type="Proteomes" id="UP000092582">
    <property type="component" value="Chromosome 1"/>
</dbReference>
<protein>
    <submittedName>
        <fullName evidence="3">Epimerase</fullName>
    </submittedName>
</protein>
<dbReference type="STRING" id="670052.PA27867_0625"/>
<dbReference type="Pfam" id="PF01370">
    <property type="entry name" value="Epimerase"/>
    <property type="match status" value="1"/>
</dbReference>
<dbReference type="RefSeq" id="WP_066593069.1">
    <property type="nucleotide sequence ID" value="NZ_CP016282.1"/>
</dbReference>
<dbReference type="EMBL" id="CP016282">
    <property type="protein sequence ID" value="ANP71594.1"/>
    <property type="molecule type" value="Genomic_DNA"/>
</dbReference>
<keyword evidence="1" id="KW-0520">NAD</keyword>
<dbReference type="Gene3D" id="3.40.50.720">
    <property type="entry name" value="NAD(P)-binding Rossmann-like Domain"/>
    <property type="match status" value="1"/>
</dbReference>
<dbReference type="OrthoDB" id="7770745at2"/>
<name>A0A1B1BGA1_9MICO</name>
<dbReference type="PANTHER" id="PTHR43574">
    <property type="entry name" value="EPIMERASE-RELATED"/>
    <property type="match status" value="1"/>
</dbReference>
<evidence type="ECO:0000256" key="1">
    <source>
        <dbReference type="ARBA" id="ARBA00023027"/>
    </source>
</evidence>
<evidence type="ECO:0000259" key="2">
    <source>
        <dbReference type="Pfam" id="PF01370"/>
    </source>
</evidence>
<dbReference type="SUPFAM" id="SSF51735">
    <property type="entry name" value="NAD(P)-binding Rossmann-fold domains"/>
    <property type="match status" value="1"/>
</dbReference>
<feature type="domain" description="NAD-dependent epimerase/dehydratase" evidence="2">
    <location>
        <begin position="7"/>
        <end position="228"/>
    </location>
</feature>
<evidence type="ECO:0000313" key="3">
    <source>
        <dbReference type="EMBL" id="ANP71594.1"/>
    </source>
</evidence>
<reference evidence="3 4" key="1">
    <citation type="submission" date="2016-06" db="EMBL/GenBank/DDBJ databases">
        <title>Genome sequencing of Cryobacterium arcticum PAMC 27867.</title>
        <authorList>
            <person name="Lee J."/>
            <person name="Kim O.-S."/>
        </authorList>
    </citation>
    <scope>NUCLEOTIDE SEQUENCE [LARGE SCALE GENOMIC DNA]</scope>
    <source>
        <strain evidence="3 4">PAMC 27867</strain>
    </source>
</reference>
<organism evidence="3 4">
    <name type="scientific">Cryobacterium arcticum</name>
    <dbReference type="NCBI Taxonomy" id="670052"/>
    <lineage>
        <taxon>Bacteria</taxon>
        <taxon>Bacillati</taxon>
        <taxon>Actinomycetota</taxon>
        <taxon>Actinomycetes</taxon>
        <taxon>Micrococcales</taxon>
        <taxon>Microbacteriaceae</taxon>
        <taxon>Cryobacterium</taxon>
    </lineage>
</organism>
<sequence length="322" mass="33472">MTTYAWVIGARGLLGSATAAAIERRNGWVLLPADPLPWADDAAMADAAAATAERLLRTAATESADWAVLWLAGNAVTSTPPAAIAAELAQLRLVLDAVALAAGAHGTAARGALFYASSAGGVYGGSAHPPFDETSLPVPISGYGRFKLDAEASLFAFSRASGVSVLAGRIANLYGPGQKLGKMQGLISHLAKAQFSPKPASIFVPLETMRDYIYVRDCAELVVDCVTRLQSVTASGGRTEAIKNLASGQAVTISNLLGHIRTLAKSKPNVMLGYSAEASMQGLDLRITSTVWPDLDKRQLTSLPAGIKATMDDVLAHIQSGG</sequence>
<evidence type="ECO:0000313" key="4">
    <source>
        <dbReference type="Proteomes" id="UP000092582"/>
    </source>
</evidence>
<dbReference type="InterPro" id="IPR036291">
    <property type="entry name" value="NAD(P)-bd_dom_sf"/>
</dbReference>
<dbReference type="InterPro" id="IPR001509">
    <property type="entry name" value="Epimerase_deHydtase"/>
</dbReference>
<accession>A0A1B1BGA1</accession>
<dbReference type="KEGG" id="cart:PA27867_0625"/>
<keyword evidence="4" id="KW-1185">Reference proteome</keyword>
<proteinExistence type="predicted"/>
<dbReference type="AlphaFoldDB" id="A0A1B1BGA1"/>
<gene>
    <name evidence="3" type="ORF">PA27867_0625</name>
</gene>